<dbReference type="Proteomes" id="UP000276133">
    <property type="component" value="Unassembled WGS sequence"/>
</dbReference>
<dbReference type="EMBL" id="REGN01001068">
    <property type="protein sequence ID" value="RNA37239.1"/>
    <property type="molecule type" value="Genomic_DNA"/>
</dbReference>
<comment type="caution">
    <text evidence="1">The sequence shown here is derived from an EMBL/GenBank/DDBJ whole genome shotgun (WGS) entry which is preliminary data.</text>
</comment>
<dbReference type="AlphaFoldDB" id="A0A3M7SND3"/>
<name>A0A3M7SND3_BRAPC</name>
<proteinExistence type="predicted"/>
<sequence length="61" mass="7156">MLSEVFFKFGDHGFLPIAYQKAQLFPSLFYTLCHHRIIPVSINFSPKWELNLSQQKQGFPL</sequence>
<organism evidence="1 2">
    <name type="scientific">Brachionus plicatilis</name>
    <name type="common">Marine rotifer</name>
    <name type="synonym">Brachionus muelleri</name>
    <dbReference type="NCBI Taxonomy" id="10195"/>
    <lineage>
        <taxon>Eukaryota</taxon>
        <taxon>Metazoa</taxon>
        <taxon>Spiralia</taxon>
        <taxon>Gnathifera</taxon>
        <taxon>Rotifera</taxon>
        <taxon>Eurotatoria</taxon>
        <taxon>Monogononta</taxon>
        <taxon>Pseudotrocha</taxon>
        <taxon>Ploima</taxon>
        <taxon>Brachionidae</taxon>
        <taxon>Brachionus</taxon>
    </lineage>
</organism>
<gene>
    <name evidence="1" type="ORF">BpHYR1_027240</name>
</gene>
<reference evidence="1 2" key="1">
    <citation type="journal article" date="2018" name="Sci. Rep.">
        <title>Genomic signatures of local adaptation to the degree of environmental predictability in rotifers.</title>
        <authorList>
            <person name="Franch-Gras L."/>
            <person name="Hahn C."/>
            <person name="Garcia-Roger E.M."/>
            <person name="Carmona M.J."/>
            <person name="Serra M."/>
            <person name="Gomez A."/>
        </authorList>
    </citation>
    <scope>NUCLEOTIDE SEQUENCE [LARGE SCALE GENOMIC DNA]</scope>
    <source>
        <strain evidence="1">HYR1</strain>
    </source>
</reference>
<evidence type="ECO:0000313" key="1">
    <source>
        <dbReference type="EMBL" id="RNA37239.1"/>
    </source>
</evidence>
<accession>A0A3M7SND3</accession>
<evidence type="ECO:0000313" key="2">
    <source>
        <dbReference type="Proteomes" id="UP000276133"/>
    </source>
</evidence>
<protein>
    <submittedName>
        <fullName evidence="1">Uncharacterized protein</fullName>
    </submittedName>
</protein>
<keyword evidence="2" id="KW-1185">Reference proteome</keyword>